<feature type="chain" id="PRO_5045890028" description="Outer membrane protein beta-barrel domain-containing protein" evidence="1">
    <location>
        <begin position="20"/>
        <end position="231"/>
    </location>
</feature>
<reference evidence="3" key="1">
    <citation type="journal article" date="2019" name="Int. J. Syst. Evol. Microbiol.">
        <title>The Global Catalogue of Microorganisms (GCM) 10K type strain sequencing project: providing services to taxonomists for standard genome sequencing and annotation.</title>
        <authorList>
            <consortium name="The Broad Institute Genomics Platform"/>
            <consortium name="The Broad Institute Genome Sequencing Center for Infectious Disease"/>
            <person name="Wu L."/>
            <person name="Ma J."/>
        </authorList>
    </citation>
    <scope>NUCLEOTIDE SEQUENCE [LARGE SCALE GENOMIC DNA]</scope>
    <source>
        <strain evidence="3">CCUG 58938</strain>
    </source>
</reference>
<evidence type="ECO:0000256" key="1">
    <source>
        <dbReference type="SAM" id="SignalP"/>
    </source>
</evidence>
<proteinExistence type="predicted"/>
<feature type="signal peptide" evidence="1">
    <location>
        <begin position="1"/>
        <end position="19"/>
    </location>
</feature>
<dbReference type="Proteomes" id="UP001597112">
    <property type="component" value="Unassembled WGS sequence"/>
</dbReference>
<sequence length="231" mass="26840">MKYLLLLTNLVLITACSIAQSTIAIKVYHNTDIYKTRYTASGGVVQTSDDHFNMNRFSLAIDVKTRNGFIHELELFVPEFSKTTDKLQYPMNYELLLSSGFEEEGNTYSFRYELSKQVLTMSDKFTLNLGLGINPYYVAVDYRSQLEHQYSRSYKFYGGVFNIVPRLNFKLSNRFAVDLNVPLKIYDLRYSERRIDNPTLPIRQQTSKDTEHIFLEGSYTIRLGLLYNFGS</sequence>
<gene>
    <name evidence="2" type="ORF">ACFQ21_26360</name>
</gene>
<dbReference type="EMBL" id="JBHTKA010000014">
    <property type="protein sequence ID" value="MFD1002878.1"/>
    <property type="molecule type" value="Genomic_DNA"/>
</dbReference>
<name>A0ABW3K9L6_9BACT</name>
<evidence type="ECO:0000313" key="2">
    <source>
        <dbReference type="EMBL" id="MFD1002878.1"/>
    </source>
</evidence>
<keyword evidence="3" id="KW-1185">Reference proteome</keyword>
<keyword evidence="1" id="KW-0732">Signal</keyword>
<dbReference type="PROSITE" id="PS51257">
    <property type="entry name" value="PROKAR_LIPOPROTEIN"/>
    <property type="match status" value="1"/>
</dbReference>
<evidence type="ECO:0000313" key="3">
    <source>
        <dbReference type="Proteomes" id="UP001597112"/>
    </source>
</evidence>
<evidence type="ECO:0008006" key="4">
    <source>
        <dbReference type="Google" id="ProtNLM"/>
    </source>
</evidence>
<protein>
    <recommendedName>
        <fullName evidence="4">Outer membrane protein beta-barrel domain-containing protein</fullName>
    </recommendedName>
</protein>
<organism evidence="2 3">
    <name type="scientific">Ohtaekwangia kribbensis</name>
    <dbReference type="NCBI Taxonomy" id="688913"/>
    <lineage>
        <taxon>Bacteria</taxon>
        <taxon>Pseudomonadati</taxon>
        <taxon>Bacteroidota</taxon>
        <taxon>Cytophagia</taxon>
        <taxon>Cytophagales</taxon>
        <taxon>Fulvivirgaceae</taxon>
        <taxon>Ohtaekwangia</taxon>
    </lineage>
</organism>
<dbReference type="RefSeq" id="WP_377584686.1">
    <property type="nucleotide sequence ID" value="NZ_JBHTKA010000014.1"/>
</dbReference>
<accession>A0ABW3K9L6</accession>
<comment type="caution">
    <text evidence="2">The sequence shown here is derived from an EMBL/GenBank/DDBJ whole genome shotgun (WGS) entry which is preliminary data.</text>
</comment>